<dbReference type="PRINTS" id="PR00258">
    <property type="entry name" value="SPERACTRCPTR"/>
</dbReference>
<reference evidence="5 6" key="1">
    <citation type="submission" date="2019-04" db="EMBL/GenBank/DDBJ databases">
        <authorList>
            <consortium name="Wellcome Sanger Institute Data Sharing"/>
        </authorList>
    </citation>
    <scope>NUCLEOTIDE SEQUENCE [LARGE SCALE GENOMIC DNA]</scope>
</reference>
<dbReference type="InterPro" id="IPR001190">
    <property type="entry name" value="SRCR"/>
</dbReference>
<keyword evidence="2" id="KW-0325">Glycoprotein</keyword>
<proteinExistence type="predicted"/>
<dbReference type="FunFam" id="3.10.250.10:FF:000011">
    <property type="entry name" value="Scavenger receptor class A member 5"/>
    <property type="match status" value="1"/>
</dbReference>
<dbReference type="Ensembl" id="ENSSFOT00015045188.1">
    <property type="protein sequence ID" value="ENSSFOP00015060204.1"/>
    <property type="gene ID" value="ENSSFOG00015010580.2"/>
</dbReference>
<name>A0A8C9U5G9_SCLFO</name>
<dbReference type="GeneTree" id="ENSGT00940000164412"/>
<dbReference type="GO" id="GO:0016020">
    <property type="term" value="C:membrane"/>
    <property type="evidence" value="ECO:0007669"/>
    <property type="project" value="InterPro"/>
</dbReference>
<dbReference type="AlphaFoldDB" id="A0A8C9U5G9"/>
<dbReference type="InterPro" id="IPR036772">
    <property type="entry name" value="SRCR-like_dom_sf"/>
</dbReference>
<dbReference type="Pfam" id="PF00530">
    <property type="entry name" value="SRCR"/>
    <property type="match status" value="1"/>
</dbReference>
<evidence type="ECO:0000256" key="3">
    <source>
        <dbReference type="PROSITE-ProRule" id="PRU00196"/>
    </source>
</evidence>
<feature type="disulfide bond" evidence="3">
    <location>
        <begin position="103"/>
        <end position="113"/>
    </location>
</feature>
<evidence type="ECO:0000256" key="1">
    <source>
        <dbReference type="ARBA" id="ARBA00023157"/>
    </source>
</evidence>
<evidence type="ECO:0000313" key="6">
    <source>
        <dbReference type="Proteomes" id="UP000694397"/>
    </source>
</evidence>
<dbReference type="OrthoDB" id="25028at2759"/>
<keyword evidence="1 3" id="KW-1015">Disulfide bond</keyword>
<organism evidence="5 6">
    <name type="scientific">Scleropages formosus</name>
    <name type="common">Asian bonytongue</name>
    <name type="synonym">Osteoglossum formosum</name>
    <dbReference type="NCBI Taxonomy" id="113540"/>
    <lineage>
        <taxon>Eukaryota</taxon>
        <taxon>Metazoa</taxon>
        <taxon>Chordata</taxon>
        <taxon>Craniata</taxon>
        <taxon>Vertebrata</taxon>
        <taxon>Euteleostomi</taxon>
        <taxon>Actinopterygii</taxon>
        <taxon>Neopterygii</taxon>
        <taxon>Teleostei</taxon>
        <taxon>Osteoglossocephala</taxon>
        <taxon>Osteoglossomorpha</taxon>
        <taxon>Osteoglossiformes</taxon>
        <taxon>Osteoglossidae</taxon>
        <taxon>Scleropages</taxon>
    </lineage>
</organism>
<dbReference type="PANTHER" id="PTHR48071:SF18">
    <property type="entry name" value="DELETED IN MALIGNANT BRAIN TUMORS 1 PROTEIN-RELATED"/>
    <property type="match status" value="1"/>
</dbReference>
<feature type="domain" description="SRCR" evidence="4">
    <location>
        <begin position="36"/>
        <end position="134"/>
    </location>
</feature>
<keyword evidence="6" id="KW-1185">Reference proteome</keyword>
<dbReference type="SUPFAM" id="SSF56487">
    <property type="entry name" value="SRCR-like"/>
    <property type="match status" value="1"/>
</dbReference>
<dbReference type="Gene3D" id="3.30.710.10">
    <property type="entry name" value="Potassium Channel Kv1.1, Chain A"/>
    <property type="match status" value="1"/>
</dbReference>
<sequence>EKNRGIASSLCKMHPLGVIIMTFDLSTVLTARDGDVRLVGGKLSSEGRVEVYRLGHWGTVCDDNWDMAEVVCRQLRYPGARSAVAGGTYRQGAGKIWLDDLNCKGTEKLPSSCSFKGWGISDCSHSEDAGVAYEKSEPTLNSAGLTFLHSSGQGIFALIIETSLTCYVKMHIHLYIVLYCYILCSELMSSISLLGYRYLYTSKIDVTISSAQCLHQLATDYQLKWLQAEVGLFFSWLLPGDPTFEAPAEFYKYAIHTGKKVLQETCFQYLAWNCKALIESPTWSGLSFGTFSALLSRSDVVVPDESYLLQGEETLLSLIRFTMISPEKLYDIQVNSTLYASHKELYCAGLLLGYQFNAVSFLKMRNHTDINTNDCLPRIYTSSPWSLETNFTSRQSIYNLYSRYSNVYYNTAKYFDTPVHNSALFKSKNLRWSTYIFQSHQECLSNGFLEKTIRYSNRLVLVCDGEYVFHVQDFKNGWGLIPSNSTTGQTYPCHSQNYLYRFVVRPEYI</sequence>
<evidence type="ECO:0000256" key="2">
    <source>
        <dbReference type="ARBA" id="ARBA00023180"/>
    </source>
</evidence>
<dbReference type="PANTHER" id="PTHR48071">
    <property type="entry name" value="SRCR DOMAIN-CONTAINING PROTEIN"/>
    <property type="match status" value="1"/>
</dbReference>
<reference evidence="5" key="3">
    <citation type="submission" date="2025-09" db="UniProtKB">
        <authorList>
            <consortium name="Ensembl"/>
        </authorList>
    </citation>
    <scope>IDENTIFICATION</scope>
</reference>
<reference evidence="5" key="2">
    <citation type="submission" date="2025-08" db="UniProtKB">
        <authorList>
            <consortium name="Ensembl"/>
        </authorList>
    </citation>
    <scope>IDENTIFICATION</scope>
</reference>
<dbReference type="Proteomes" id="UP000694397">
    <property type="component" value="Chromosome 3"/>
</dbReference>
<dbReference type="Gene3D" id="3.10.250.10">
    <property type="entry name" value="SRCR-like domain"/>
    <property type="match status" value="1"/>
</dbReference>
<accession>A0A8C9U5G9</accession>
<comment type="caution">
    <text evidence="3">Lacks conserved residue(s) required for the propagation of feature annotation.</text>
</comment>
<evidence type="ECO:0000259" key="4">
    <source>
        <dbReference type="PROSITE" id="PS50287"/>
    </source>
</evidence>
<evidence type="ECO:0000313" key="5">
    <source>
        <dbReference type="Ensembl" id="ENSSFOP00015060204.1"/>
    </source>
</evidence>
<dbReference type="SMART" id="SM00202">
    <property type="entry name" value="SR"/>
    <property type="match status" value="1"/>
</dbReference>
<dbReference type="PROSITE" id="PS50287">
    <property type="entry name" value="SRCR_2"/>
    <property type="match status" value="1"/>
</dbReference>
<dbReference type="InterPro" id="IPR011333">
    <property type="entry name" value="SKP1/BTB/POZ_sf"/>
</dbReference>
<protein>
    <recommendedName>
        <fullName evidence="4">SRCR domain-containing protein</fullName>
    </recommendedName>
</protein>